<feature type="coiled-coil region" evidence="18">
    <location>
        <begin position="1181"/>
        <end position="1211"/>
    </location>
</feature>
<keyword evidence="12" id="KW-0902">Two-component regulatory system</keyword>
<comment type="catalytic activity">
    <reaction evidence="1">
        <text>ATP + protein L-histidine = ADP + protein N-phospho-L-histidine.</text>
        <dbReference type="EC" id="2.7.13.3"/>
    </reaction>
</comment>
<evidence type="ECO:0000256" key="12">
    <source>
        <dbReference type="ARBA" id="ARBA00023012"/>
    </source>
</evidence>
<feature type="domain" description="PAC" evidence="24">
    <location>
        <begin position="1147"/>
        <end position="1200"/>
    </location>
</feature>
<dbReference type="PROSITE" id="PS50113">
    <property type="entry name" value="PAC"/>
    <property type="match status" value="6"/>
</dbReference>
<evidence type="ECO:0000256" key="8">
    <source>
        <dbReference type="ARBA" id="ARBA00022741"/>
    </source>
</evidence>
<dbReference type="Gene3D" id="3.30.450.20">
    <property type="entry name" value="PAS domain"/>
    <property type="match status" value="6"/>
</dbReference>
<keyword evidence="5 17" id="KW-0597">Phosphoprotein</keyword>
<name>A0A2S7XNM2_9GAMM</name>
<dbReference type="InterPro" id="IPR008207">
    <property type="entry name" value="Sig_transdc_His_kin_Hpt_dom"/>
</dbReference>
<dbReference type="Gene3D" id="3.40.50.2300">
    <property type="match status" value="2"/>
</dbReference>
<dbReference type="InterPro" id="IPR036641">
    <property type="entry name" value="HPT_dom_sf"/>
</dbReference>
<dbReference type="Proteomes" id="UP000239936">
    <property type="component" value="Unassembled WGS sequence"/>
</dbReference>
<dbReference type="Gene3D" id="3.30.565.10">
    <property type="entry name" value="Histidine kinase-like ATPase, C-terminal domain"/>
    <property type="match status" value="1"/>
</dbReference>
<sequence length="1977" mass="217636">MRVLIRGILMSWKLSFAAVTVFLTIVLMVVLYGLHTMERQLRHEFGETLTSVNASASQALEMWLDSHMREIRVMAEAPALLPWTTQLLELPRTADTLNNSPFKELLHRLLRPQVNYMNATGFYLIAPDRTTLAATQLNSLFDQSPPAPLFQSGEKEKPSVDKSPQPPLLKGEEKPPFEKGGLGGFELGARTQIAVWQPELLNRALNGETVFVPPVYLETNSEDANGAYLPPRAAMFLLTPIRNAENAVIAVFALCFDPLTEFSPIMQVAQVHGSGESYVFNRQAQVLTPSRFAETLTPVASYFRGKTNMLGLRVRDPGGELLKGYQPFALRAQWPLTQMASAALHGNNGVNTTGYRDYRGVMVFGAWHWSARLGIGLATEIDLADALAPYRTMRTLIFAALLSIALLVLGLTALIIWLSDRSRDRLQVLVDARTNELRKLAQVVEQNPLCIVITNVEGRIEHVNPMFTTVTGYTPEEVIGQNPRVLKSGFTPPERYDELWRTIRSGQVWHSEICNRRKSGEIYWGSISIAPVINQSGQVTHFVAMTKDLSENKLVELALREAENTRQLALEAAQIGLWSGDLKTNCWTWDERVLRMFGLEAETTPQPSALIALLHPDDRERVTQAFAAALCCEKDLDLEYRLLWADGSERFIAVRGKTSVDATGQPTRIDGVAFDRTELRCAEAAVKAAQAYNALILNSAGEGIIGLDTAGQISFCNHAAAQMLGYTVETLRGQSIHLITRTDALLADLTAGRFREGERRQVDDELFWREDGSSLSVESVAVPLYQTGQLVGSVVVFKDISERKEAALALAAREQNFRNLVDTIPGTVYRCLLDEHWTMLFVSDEVERLSGYPAADFIHNAARSFASLIHPDDMEWVETEIVAAVLAHQTYTVEYRIIDRAGKIRFVYEQGQASYDAAGNTINLAGTVIDISDRKQMETALAEERAQLKSLLDTTPLGVAISVQGIIRFANSKFLDMIETEIGKPAAAMYVDPQEREIIMQRLARDGRIENYELRHYGRNRQSRDMLANFMVFNYQGEAGVLGWLLDITDRKQSEERLRESEARLEAAASAANLGLWDYFPQRGEVLINANFATMLGHLPALLRETDDKWARISGGWAFLQQQIHPDDRDCASERLQAHFAGATAAYRAEYRCRCADGGWKWLLDAGQVIERDAEGQPTRMVGIRADIDNLKQLQEDLEQTLLVAEGATRAKSDFLANMSHEIRTPMNAIIGMSHLALQTELDQKQHNYIEKVHRSAEALLGIINDILDFSKIEAGKLNMEVIDFRLEDVMDNLANLVGLKAEEKGVELMFDLHPSVPTALIGDPLRLGQILINLGNNAVKFTERGGEIVVSVSVDELSVDAVLLHFAVRDTGIGMSAEQQAHLFQSFSQADMSTTRKYGGTGLGLAISKRLTDMMGGNIWAESALGRGSTFSFTARLLRQQGECSQPRIKLSEINPLRVLVVDDNPTAREILSEMLSAFGFKVDQAGTGATAIALLEQTDREAPYDQVLMDWKMPGMDGVDTIRAIQNDAHITHVPTLIMVTAYGRDEALAAASGLNIEGFLTKPVTPSTLLDTIMQASGQEIASSSRAAGRHEEASEAIGRLRGASVLLVEDNELNQELALELLTINGLHVAVANNGQEALDMLALAHYDGVLMDCQMPVMDGYAATRRIRQQPQYQHLPVIAMTANVMTGDREKVLEAGMNDHIGKPINVREMFTVMAKWISPEIPSSPFAAEEIPPSPPFTKGGDEESPPLEKGGWEDLSIKPPFEKEGLGGFRFLPGIDTAAGLAITQNNAQLYQRLLVKFHASQSDFAAQFAAAQSSDDPEAATRCAHTLKGVAGNIGAQAVAATAQALESACHAQAEPMEIDALLAATVAELEPVINGLAVFAPPTASVAAPPQTVDVAAIAPLLAQLYELLADDDTDAATVIEMLQPLLAGTALAKTLAQMQQEIDDYDFEAALTVHAMIAQELERYDH</sequence>
<keyword evidence="7 20" id="KW-0812">Transmembrane</keyword>
<dbReference type="SUPFAM" id="SSF55785">
    <property type="entry name" value="PYP-like sensor domain (PAS domain)"/>
    <property type="match status" value="6"/>
</dbReference>
<evidence type="ECO:0000256" key="6">
    <source>
        <dbReference type="ARBA" id="ARBA00022679"/>
    </source>
</evidence>
<keyword evidence="18" id="KW-0175">Coiled coil</keyword>
<dbReference type="Gene3D" id="2.10.70.100">
    <property type="match status" value="1"/>
</dbReference>
<evidence type="ECO:0000256" key="14">
    <source>
        <dbReference type="ARBA" id="ARBA00064003"/>
    </source>
</evidence>
<dbReference type="FunFam" id="3.30.565.10:FF:000010">
    <property type="entry name" value="Sensor histidine kinase RcsC"/>
    <property type="match status" value="1"/>
</dbReference>
<evidence type="ECO:0000256" key="5">
    <source>
        <dbReference type="ARBA" id="ARBA00022553"/>
    </source>
</evidence>
<dbReference type="InterPro" id="IPR011006">
    <property type="entry name" value="CheY-like_superfamily"/>
</dbReference>
<feature type="domain" description="PAS" evidence="23">
    <location>
        <begin position="562"/>
        <end position="630"/>
    </location>
</feature>
<dbReference type="GO" id="GO:0006355">
    <property type="term" value="P:regulation of DNA-templated transcription"/>
    <property type="evidence" value="ECO:0007669"/>
    <property type="project" value="InterPro"/>
</dbReference>
<dbReference type="CDD" id="cd00130">
    <property type="entry name" value="PAS"/>
    <property type="match status" value="5"/>
</dbReference>
<dbReference type="InterPro" id="IPR000700">
    <property type="entry name" value="PAS-assoc_C"/>
</dbReference>
<keyword evidence="10" id="KW-0067">ATP-binding</keyword>
<dbReference type="Pfam" id="PF02518">
    <property type="entry name" value="HATPase_c"/>
    <property type="match status" value="1"/>
</dbReference>
<feature type="transmembrane region" description="Helical" evidence="20">
    <location>
        <begin position="12"/>
        <end position="34"/>
    </location>
</feature>
<dbReference type="GO" id="GO:0005524">
    <property type="term" value="F:ATP binding"/>
    <property type="evidence" value="ECO:0007669"/>
    <property type="project" value="UniProtKB-KW"/>
</dbReference>
<dbReference type="SMART" id="SM00091">
    <property type="entry name" value="PAS"/>
    <property type="match status" value="6"/>
</dbReference>
<dbReference type="InterPro" id="IPR003661">
    <property type="entry name" value="HisK_dim/P_dom"/>
</dbReference>
<feature type="modified residue" description="Phosphohistidine" evidence="16">
    <location>
        <position position="1834"/>
    </location>
</feature>
<feature type="domain" description="HPt" evidence="25">
    <location>
        <begin position="1795"/>
        <end position="1886"/>
    </location>
</feature>
<feature type="transmembrane region" description="Helical" evidence="20">
    <location>
        <begin position="396"/>
        <end position="418"/>
    </location>
</feature>
<keyword evidence="27" id="KW-1185">Reference proteome</keyword>
<comment type="caution">
    <text evidence="26">The sequence shown here is derived from an EMBL/GenBank/DDBJ whole genome shotgun (WGS) entry which is preliminary data.</text>
</comment>
<proteinExistence type="predicted"/>
<dbReference type="Pfam" id="PF01627">
    <property type="entry name" value="Hpt"/>
    <property type="match status" value="1"/>
</dbReference>
<evidence type="ECO:0000256" key="17">
    <source>
        <dbReference type="PROSITE-ProRule" id="PRU00169"/>
    </source>
</evidence>
<dbReference type="SUPFAM" id="SSF55874">
    <property type="entry name" value="ATPase domain of HSP90 chaperone/DNA topoisomerase II/histidine kinase"/>
    <property type="match status" value="1"/>
</dbReference>
<evidence type="ECO:0000256" key="7">
    <source>
        <dbReference type="ARBA" id="ARBA00022692"/>
    </source>
</evidence>
<dbReference type="SMART" id="SM00448">
    <property type="entry name" value="REC"/>
    <property type="match status" value="2"/>
</dbReference>
<dbReference type="EMBL" id="PPGH01000037">
    <property type="protein sequence ID" value="PQJ95347.1"/>
    <property type="molecule type" value="Genomic_DNA"/>
</dbReference>
<dbReference type="InterPro" id="IPR013655">
    <property type="entry name" value="PAS_fold_3"/>
</dbReference>
<dbReference type="PROSITE" id="PS50112">
    <property type="entry name" value="PAS"/>
    <property type="match status" value="4"/>
</dbReference>
<dbReference type="PROSITE" id="PS50110">
    <property type="entry name" value="RESPONSE_REGULATORY"/>
    <property type="match status" value="2"/>
</dbReference>
<accession>A0A2S7XNM2</accession>
<dbReference type="GO" id="GO:0005886">
    <property type="term" value="C:plasma membrane"/>
    <property type="evidence" value="ECO:0007669"/>
    <property type="project" value="UniProtKB-SubCell"/>
</dbReference>
<dbReference type="SUPFAM" id="SSF47226">
    <property type="entry name" value="Histidine-containing phosphotransfer domain, HPT domain"/>
    <property type="match status" value="1"/>
</dbReference>
<gene>
    <name evidence="26" type="ORF">CXB77_14015</name>
</gene>
<dbReference type="Gene3D" id="1.20.120.160">
    <property type="entry name" value="HPT domain"/>
    <property type="match status" value="1"/>
</dbReference>
<dbReference type="OrthoDB" id="9810730at2"/>
<evidence type="ECO:0000259" key="21">
    <source>
        <dbReference type="PROSITE" id="PS50109"/>
    </source>
</evidence>
<dbReference type="PANTHER" id="PTHR45339:SF1">
    <property type="entry name" value="HYBRID SIGNAL TRANSDUCTION HISTIDINE KINASE J"/>
    <property type="match status" value="1"/>
</dbReference>
<dbReference type="Pfam" id="PF00512">
    <property type="entry name" value="HisKA"/>
    <property type="match status" value="1"/>
</dbReference>
<dbReference type="SMART" id="SM00387">
    <property type="entry name" value="HATPase_c"/>
    <property type="match status" value="1"/>
</dbReference>
<dbReference type="SUPFAM" id="SSF52172">
    <property type="entry name" value="CheY-like"/>
    <property type="match status" value="2"/>
</dbReference>
<dbReference type="SMART" id="SM00086">
    <property type="entry name" value="PAC"/>
    <property type="match status" value="6"/>
</dbReference>
<protein>
    <recommendedName>
        <fullName evidence="15">Sensory/regulatory protein RpfC</fullName>
        <ecNumber evidence="3">2.7.13.3</ecNumber>
    </recommendedName>
</protein>
<dbReference type="GO" id="GO:0000155">
    <property type="term" value="F:phosphorelay sensor kinase activity"/>
    <property type="evidence" value="ECO:0007669"/>
    <property type="project" value="InterPro"/>
</dbReference>
<feature type="region of interest" description="Disordered" evidence="19">
    <location>
        <begin position="143"/>
        <end position="181"/>
    </location>
</feature>
<evidence type="ECO:0000259" key="22">
    <source>
        <dbReference type="PROSITE" id="PS50110"/>
    </source>
</evidence>
<comment type="subcellular location">
    <subcellularLocation>
        <location evidence="2">Cell membrane</location>
        <topology evidence="2">Multi-pass membrane protein</topology>
    </subcellularLocation>
</comment>
<feature type="domain" description="Histidine kinase" evidence="21">
    <location>
        <begin position="1218"/>
        <end position="1440"/>
    </location>
</feature>
<dbReference type="EC" id="2.7.13.3" evidence="3"/>
<feature type="domain" description="Response regulatory" evidence="22">
    <location>
        <begin position="1608"/>
        <end position="1724"/>
    </location>
</feature>
<evidence type="ECO:0000256" key="19">
    <source>
        <dbReference type="SAM" id="MobiDB-lite"/>
    </source>
</evidence>
<feature type="domain" description="PAC" evidence="24">
    <location>
        <begin position="509"/>
        <end position="561"/>
    </location>
</feature>
<feature type="modified residue" description="4-aspartylphosphate" evidence="17">
    <location>
        <position position="1512"/>
    </location>
</feature>
<feature type="modified residue" description="4-aspartylphosphate" evidence="17">
    <location>
        <position position="1657"/>
    </location>
</feature>
<keyword evidence="13 20" id="KW-0472">Membrane</keyword>
<dbReference type="InterPro" id="IPR035965">
    <property type="entry name" value="PAS-like_dom_sf"/>
</dbReference>
<dbReference type="InterPro" id="IPR004358">
    <property type="entry name" value="Sig_transdc_His_kin-like_C"/>
</dbReference>
<dbReference type="InterPro" id="IPR000014">
    <property type="entry name" value="PAS"/>
</dbReference>
<dbReference type="InterPro" id="IPR036890">
    <property type="entry name" value="HATPase_C_sf"/>
</dbReference>
<dbReference type="CDD" id="cd17546">
    <property type="entry name" value="REC_hyHK_CKI1_RcsC-like"/>
    <property type="match status" value="2"/>
</dbReference>
<dbReference type="InterPro" id="IPR013767">
    <property type="entry name" value="PAS_fold"/>
</dbReference>
<dbReference type="SMART" id="SM00388">
    <property type="entry name" value="HisKA"/>
    <property type="match status" value="1"/>
</dbReference>
<organism evidence="26 27">
    <name type="scientific">Chromatium okenii</name>
    <dbReference type="NCBI Taxonomy" id="61644"/>
    <lineage>
        <taxon>Bacteria</taxon>
        <taxon>Pseudomonadati</taxon>
        <taxon>Pseudomonadota</taxon>
        <taxon>Gammaproteobacteria</taxon>
        <taxon>Chromatiales</taxon>
        <taxon>Chromatiaceae</taxon>
        <taxon>Chromatium</taxon>
    </lineage>
</organism>
<dbReference type="CDD" id="cd16922">
    <property type="entry name" value="HATPase_EvgS-ArcB-TorS-like"/>
    <property type="match status" value="1"/>
</dbReference>
<keyword evidence="9" id="KW-0418">Kinase</keyword>
<keyword evidence="6" id="KW-0808">Transferase</keyword>
<dbReference type="PANTHER" id="PTHR45339">
    <property type="entry name" value="HYBRID SIGNAL TRANSDUCTION HISTIDINE KINASE J"/>
    <property type="match status" value="1"/>
</dbReference>
<dbReference type="SUPFAM" id="SSF47384">
    <property type="entry name" value="Homodimeric domain of signal transducing histidine kinase"/>
    <property type="match status" value="1"/>
</dbReference>
<comment type="subunit">
    <text evidence="14">At low DSF concentrations, interacts with RpfF.</text>
</comment>
<dbReference type="Pfam" id="PF00072">
    <property type="entry name" value="Response_reg"/>
    <property type="match status" value="2"/>
</dbReference>
<keyword evidence="11 20" id="KW-1133">Transmembrane helix</keyword>
<dbReference type="InterPro" id="IPR001789">
    <property type="entry name" value="Sig_transdc_resp-reg_receiver"/>
</dbReference>
<dbReference type="PROSITE" id="PS50894">
    <property type="entry name" value="HPT"/>
    <property type="match status" value="1"/>
</dbReference>
<evidence type="ECO:0000256" key="18">
    <source>
        <dbReference type="SAM" id="Coils"/>
    </source>
</evidence>
<dbReference type="InterPro" id="IPR003594">
    <property type="entry name" value="HATPase_dom"/>
</dbReference>
<evidence type="ECO:0000256" key="1">
    <source>
        <dbReference type="ARBA" id="ARBA00000085"/>
    </source>
</evidence>
<evidence type="ECO:0000256" key="20">
    <source>
        <dbReference type="SAM" id="Phobius"/>
    </source>
</evidence>
<evidence type="ECO:0000256" key="11">
    <source>
        <dbReference type="ARBA" id="ARBA00022989"/>
    </source>
</evidence>
<evidence type="ECO:0000256" key="15">
    <source>
        <dbReference type="ARBA" id="ARBA00068150"/>
    </source>
</evidence>
<evidence type="ECO:0000259" key="24">
    <source>
        <dbReference type="PROSITE" id="PS50113"/>
    </source>
</evidence>
<evidence type="ECO:0000256" key="3">
    <source>
        <dbReference type="ARBA" id="ARBA00012438"/>
    </source>
</evidence>
<reference evidence="26 27" key="1">
    <citation type="submission" date="2018-01" db="EMBL/GenBank/DDBJ databases">
        <title>The complete genome sequence of Chromatium okenii LaCa, a purple sulfur bacterium with a turbulent life.</title>
        <authorList>
            <person name="Luedin S.M."/>
            <person name="Liechti N."/>
            <person name="Storelli N."/>
            <person name="Danza F."/>
            <person name="Wittwer M."/>
            <person name="Pothier J.F."/>
            <person name="Tonolla M.A."/>
        </authorList>
    </citation>
    <scope>NUCLEOTIDE SEQUENCE [LARGE SCALE GENOMIC DNA]</scope>
    <source>
        <strain evidence="26 27">LaCa</strain>
    </source>
</reference>
<dbReference type="Pfam" id="PF08447">
    <property type="entry name" value="PAS_3"/>
    <property type="match status" value="3"/>
</dbReference>
<evidence type="ECO:0000256" key="16">
    <source>
        <dbReference type="PROSITE-ProRule" id="PRU00110"/>
    </source>
</evidence>
<dbReference type="InterPro" id="IPR005467">
    <property type="entry name" value="His_kinase_dom"/>
</dbReference>
<keyword evidence="8" id="KW-0547">Nucleotide-binding</keyword>
<evidence type="ECO:0000256" key="10">
    <source>
        <dbReference type="ARBA" id="ARBA00022840"/>
    </source>
</evidence>
<dbReference type="PROSITE" id="PS50109">
    <property type="entry name" value="HIS_KIN"/>
    <property type="match status" value="1"/>
</dbReference>
<evidence type="ECO:0000313" key="26">
    <source>
        <dbReference type="EMBL" id="PQJ95347.1"/>
    </source>
</evidence>
<evidence type="ECO:0000259" key="25">
    <source>
        <dbReference type="PROSITE" id="PS50894"/>
    </source>
</evidence>
<dbReference type="NCBIfam" id="TIGR00229">
    <property type="entry name" value="sensory_box"/>
    <property type="match status" value="5"/>
</dbReference>
<feature type="domain" description="PAC" evidence="24">
    <location>
        <begin position="636"/>
        <end position="688"/>
    </location>
</feature>
<dbReference type="Pfam" id="PF13188">
    <property type="entry name" value="PAS_8"/>
    <property type="match status" value="1"/>
</dbReference>
<dbReference type="Pfam" id="PF13426">
    <property type="entry name" value="PAS_9"/>
    <property type="match status" value="1"/>
</dbReference>
<dbReference type="Pfam" id="PF00989">
    <property type="entry name" value="PAS"/>
    <property type="match status" value="1"/>
</dbReference>
<dbReference type="FunFam" id="1.10.287.130:FF:000002">
    <property type="entry name" value="Two-component osmosensing histidine kinase"/>
    <property type="match status" value="1"/>
</dbReference>
<dbReference type="InterPro" id="IPR001610">
    <property type="entry name" value="PAC"/>
</dbReference>
<evidence type="ECO:0000256" key="2">
    <source>
        <dbReference type="ARBA" id="ARBA00004651"/>
    </source>
</evidence>
<feature type="domain" description="PAC" evidence="24">
    <location>
        <begin position="891"/>
        <end position="943"/>
    </location>
</feature>
<feature type="domain" description="PAS" evidence="23">
    <location>
        <begin position="689"/>
        <end position="735"/>
    </location>
</feature>
<dbReference type="SMART" id="SM00073">
    <property type="entry name" value="HPT"/>
    <property type="match status" value="1"/>
</dbReference>
<evidence type="ECO:0000256" key="4">
    <source>
        <dbReference type="ARBA" id="ARBA00022475"/>
    </source>
</evidence>
<evidence type="ECO:0000259" key="23">
    <source>
        <dbReference type="PROSITE" id="PS50112"/>
    </source>
</evidence>
<evidence type="ECO:0000256" key="13">
    <source>
        <dbReference type="ARBA" id="ARBA00023136"/>
    </source>
</evidence>
<dbReference type="CDD" id="cd00082">
    <property type="entry name" value="HisKA"/>
    <property type="match status" value="1"/>
</dbReference>
<dbReference type="InterPro" id="IPR036097">
    <property type="entry name" value="HisK_dim/P_sf"/>
</dbReference>
<feature type="domain" description="PAC" evidence="24">
    <location>
        <begin position="1010"/>
        <end position="1060"/>
    </location>
</feature>
<feature type="domain" description="PAS" evidence="23">
    <location>
        <begin position="436"/>
        <end position="482"/>
    </location>
</feature>
<dbReference type="PRINTS" id="PR00344">
    <property type="entry name" value="BCTRLSENSOR"/>
</dbReference>
<feature type="domain" description="Response regulatory" evidence="22">
    <location>
        <begin position="1459"/>
        <end position="1580"/>
    </location>
</feature>
<feature type="domain" description="PAS" evidence="23">
    <location>
        <begin position="813"/>
        <end position="889"/>
    </location>
</feature>
<evidence type="ECO:0000313" key="27">
    <source>
        <dbReference type="Proteomes" id="UP000239936"/>
    </source>
</evidence>
<keyword evidence="4" id="KW-1003">Cell membrane</keyword>
<feature type="region of interest" description="Disordered" evidence="19">
    <location>
        <begin position="1735"/>
        <end position="1756"/>
    </location>
</feature>
<feature type="domain" description="PAC" evidence="24">
    <location>
        <begin position="760"/>
        <end position="812"/>
    </location>
</feature>
<dbReference type="Gene3D" id="1.10.287.130">
    <property type="match status" value="1"/>
</dbReference>
<evidence type="ECO:0000256" key="9">
    <source>
        <dbReference type="ARBA" id="ARBA00022777"/>
    </source>
</evidence>